<evidence type="ECO:0000313" key="2">
    <source>
        <dbReference type="EMBL" id="KAF2811973.1"/>
    </source>
</evidence>
<dbReference type="AlphaFoldDB" id="A0A6A6YUA8"/>
<name>A0A6A6YUA8_9PEZI</name>
<reference evidence="4" key="2">
    <citation type="submission" date="2020-04" db="EMBL/GenBank/DDBJ databases">
        <authorList>
            <consortium name="NCBI Genome Project"/>
        </authorList>
    </citation>
    <scope>NUCLEOTIDE SEQUENCE</scope>
    <source>
        <strain evidence="4">CBS 304.34</strain>
    </source>
</reference>
<keyword evidence="3" id="KW-1185">Reference proteome</keyword>
<proteinExistence type="predicted"/>
<dbReference type="EMBL" id="MU003698">
    <property type="protein sequence ID" value="KAF2811973.1"/>
    <property type="molecule type" value="Genomic_DNA"/>
</dbReference>
<evidence type="ECO:0000313" key="3">
    <source>
        <dbReference type="Proteomes" id="UP000504636"/>
    </source>
</evidence>
<dbReference type="Proteomes" id="UP000504636">
    <property type="component" value="Unplaced"/>
</dbReference>
<evidence type="ECO:0000256" key="1">
    <source>
        <dbReference type="SAM" id="MobiDB-lite"/>
    </source>
</evidence>
<organism evidence="2">
    <name type="scientific">Mytilinidion resinicola</name>
    <dbReference type="NCBI Taxonomy" id="574789"/>
    <lineage>
        <taxon>Eukaryota</taxon>
        <taxon>Fungi</taxon>
        <taxon>Dikarya</taxon>
        <taxon>Ascomycota</taxon>
        <taxon>Pezizomycotina</taxon>
        <taxon>Dothideomycetes</taxon>
        <taxon>Pleosporomycetidae</taxon>
        <taxon>Mytilinidiales</taxon>
        <taxon>Mytilinidiaceae</taxon>
        <taxon>Mytilinidion</taxon>
    </lineage>
</organism>
<dbReference type="RefSeq" id="XP_033578937.1">
    <property type="nucleotide sequence ID" value="XM_033727939.1"/>
</dbReference>
<evidence type="ECO:0000313" key="4">
    <source>
        <dbReference type="RefSeq" id="XP_033578937.1"/>
    </source>
</evidence>
<sequence>MGYDYANTLLVYVDDHLRKPGDPLPIIRNEAREARLAQIPETLLIRIKRSFFEYTETQRDDMSEAFYQRFCFMLAWCLVHEICHAVFDVRFAGSTLRNSLPGAKIRYSVNDVEKEDGRSWERFMCGYIIDSFETAQNHSLPVWGLQAYEWAPSDSENVDSPVERSLSSHPCPQAPYRGEDCHLCETVWFRFSRSERPETPVANSPILISSDSDKSGSNTSQQPPIKVENSKKPVKRTPKKTPTTNSPINISSDEAESDDSGSDTPKQPLQEGGKGKEPAKAMTVETLEQSRKDGAPAEENEGKETEQPVPMQELSQSSASQKRKRDDGPPEETEVPAPKRGKRDEGEGVKKVIEPTRKSTRKRKPIQFFGEKS</sequence>
<dbReference type="GeneID" id="54468832"/>
<feature type="compositionally biased region" description="Basic and acidic residues" evidence="1">
    <location>
        <begin position="288"/>
        <end position="306"/>
    </location>
</feature>
<feature type="region of interest" description="Disordered" evidence="1">
    <location>
        <begin position="195"/>
        <end position="373"/>
    </location>
</feature>
<protein>
    <recommendedName>
        <fullName evidence="5">SprT-like domain-containing protein</fullName>
    </recommendedName>
</protein>
<feature type="compositionally biased region" description="Basic and acidic residues" evidence="1">
    <location>
        <begin position="342"/>
        <end position="357"/>
    </location>
</feature>
<gene>
    <name evidence="2 4" type="ORF">BDZ99DRAFT_569908</name>
</gene>
<evidence type="ECO:0008006" key="5">
    <source>
        <dbReference type="Google" id="ProtNLM"/>
    </source>
</evidence>
<reference evidence="4" key="3">
    <citation type="submission" date="2025-04" db="UniProtKB">
        <authorList>
            <consortium name="RefSeq"/>
        </authorList>
    </citation>
    <scope>IDENTIFICATION</scope>
    <source>
        <strain evidence="4">CBS 304.34</strain>
    </source>
</reference>
<reference evidence="2 4" key="1">
    <citation type="journal article" date="2020" name="Stud. Mycol.">
        <title>101 Dothideomycetes genomes: a test case for predicting lifestyles and emergence of pathogens.</title>
        <authorList>
            <person name="Haridas S."/>
            <person name="Albert R."/>
            <person name="Binder M."/>
            <person name="Bloem J."/>
            <person name="Labutti K."/>
            <person name="Salamov A."/>
            <person name="Andreopoulos B."/>
            <person name="Baker S."/>
            <person name="Barry K."/>
            <person name="Bills G."/>
            <person name="Bluhm B."/>
            <person name="Cannon C."/>
            <person name="Castanera R."/>
            <person name="Culley D."/>
            <person name="Daum C."/>
            <person name="Ezra D."/>
            <person name="Gonzalez J."/>
            <person name="Henrissat B."/>
            <person name="Kuo A."/>
            <person name="Liang C."/>
            <person name="Lipzen A."/>
            <person name="Lutzoni F."/>
            <person name="Magnuson J."/>
            <person name="Mondo S."/>
            <person name="Nolan M."/>
            <person name="Ohm R."/>
            <person name="Pangilinan J."/>
            <person name="Park H.-J."/>
            <person name="Ramirez L."/>
            <person name="Alfaro M."/>
            <person name="Sun H."/>
            <person name="Tritt A."/>
            <person name="Yoshinaga Y."/>
            <person name="Zwiers L.-H."/>
            <person name="Turgeon B."/>
            <person name="Goodwin S."/>
            <person name="Spatafora J."/>
            <person name="Crous P."/>
            <person name="Grigoriev I."/>
        </authorList>
    </citation>
    <scope>NUCLEOTIDE SEQUENCE</scope>
    <source>
        <strain evidence="2 4">CBS 304.34</strain>
    </source>
</reference>
<accession>A0A6A6YUA8</accession>